<dbReference type="InterPro" id="IPR016024">
    <property type="entry name" value="ARM-type_fold"/>
</dbReference>
<proteinExistence type="inferred from homology"/>
<evidence type="ECO:0000256" key="1">
    <source>
        <dbReference type="ARBA" id="ARBA00005775"/>
    </source>
</evidence>
<evidence type="ECO:0000256" key="4">
    <source>
        <dbReference type="ARBA" id="ARBA00022845"/>
    </source>
</evidence>
<evidence type="ECO:0000256" key="3">
    <source>
        <dbReference type="ARBA" id="ARBA00022553"/>
    </source>
</evidence>
<dbReference type="InterPro" id="IPR003890">
    <property type="entry name" value="MIF4G-like_typ-3"/>
</dbReference>
<dbReference type="GO" id="GO:0003743">
    <property type="term" value="F:translation initiation factor activity"/>
    <property type="evidence" value="ECO:0007669"/>
    <property type="project" value="UniProtKB-KW"/>
</dbReference>
<reference evidence="9 10" key="1">
    <citation type="journal article" date="2015" name="Nat. Commun.">
        <title>Lucilia cuprina genome unlocks parasitic fly biology to underpin future interventions.</title>
        <authorList>
            <person name="Anstead C.A."/>
            <person name="Korhonen P.K."/>
            <person name="Young N.D."/>
            <person name="Hall R.S."/>
            <person name="Jex A.R."/>
            <person name="Murali S.C."/>
            <person name="Hughes D.S."/>
            <person name="Lee S.F."/>
            <person name="Perry T."/>
            <person name="Stroehlein A.J."/>
            <person name="Ansell B.R."/>
            <person name="Breugelmans B."/>
            <person name="Hofmann A."/>
            <person name="Qu J."/>
            <person name="Dugan S."/>
            <person name="Lee S.L."/>
            <person name="Chao H."/>
            <person name="Dinh H."/>
            <person name="Han Y."/>
            <person name="Doddapaneni H.V."/>
            <person name="Worley K.C."/>
            <person name="Muzny D.M."/>
            <person name="Ioannidis P."/>
            <person name="Waterhouse R.M."/>
            <person name="Zdobnov E.M."/>
            <person name="James P.J."/>
            <person name="Bagnall N.H."/>
            <person name="Kotze A.C."/>
            <person name="Gibbs R.A."/>
            <person name="Richards S."/>
            <person name="Batterham P."/>
            <person name="Gasser R.B."/>
        </authorList>
    </citation>
    <scope>NUCLEOTIDE SEQUENCE [LARGE SCALE GENOMIC DNA]</scope>
    <source>
        <strain evidence="9 10">LS</strain>
        <tissue evidence="9">Full body</tissue>
    </source>
</reference>
<dbReference type="FunFam" id="1.25.40.180:FF:000044">
    <property type="entry name" value="Eukaryotic translation initiation factor 4G1, isoform B"/>
    <property type="match status" value="1"/>
</dbReference>
<accession>A0A0L0C036</accession>
<dbReference type="SMART" id="SM00544">
    <property type="entry name" value="MA3"/>
    <property type="match status" value="1"/>
</dbReference>
<organism evidence="9 10">
    <name type="scientific">Lucilia cuprina</name>
    <name type="common">Green bottle fly</name>
    <name type="synonym">Australian sheep blowfly</name>
    <dbReference type="NCBI Taxonomy" id="7375"/>
    <lineage>
        <taxon>Eukaryota</taxon>
        <taxon>Metazoa</taxon>
        <taxon>Ecdysozoa</taxon>
        <taxon>Arthropoda</taxon>
        <taxon>Hexapoda</taxon>
        <taxon>Insecta</taxon>
        <taxon>Pterygota</taxon>
        <taxon>Neoptera</taxon>
        <taxon>Endopterygota</taxon>
        <taxon>Diptera</taxon>
        <taxon>Brachycera</taxon>
        <taxon>Muscomorpha</taxon>
        <taxon>Oestroidea</taxon>
        <taxon>Calliphoridae</taxon>
        <taxon>Luciliinae</taxon>
        <taxon>Lucilia</taxon>
    </lineage>
</organism>
<dbReference type="Gene3D" id="1.25.40.180">
    <property type="match status" value="3"/>
</dbReference>
<evidence type="ECO:0000259" key="8">
    <source>
        <dbReference type="PROSITE" id="PS51366"/>
    </source>
</evidence>
<feature type="domain" description="MI" evidence="8">
    <location>
        <begin position="1205"/>
        <end position="1330"/>
    </location>
</feature>
<dbReference type="Proteomes" id="UP000037069">
    <property type="component" value="Unassembled WGS sequence"/>
</dbReference>
<evidence type="ECO:0000256" key="6">
    <source>
        <dbReference type="SAM" id="MobiDB-lite"/>
    </source>
</evidence>
<dbReference type="Pfam" id="PF02854">
    <property type="entry name" value="MIF4G"/>
    <property type="match status" value="1"/>
</dbReference>
<feature type="domain" description="W2" evidence="7">
    <location>
        <begin position="1404"/>
        <end position="1538"/>
    </location>
</feature>
<dbReference type="InterPro" id="IPR003891">
    <property type="entry name" value="Initiation_fac_eIF4g_MI"/>
</dbReference>
<dbReference type="GO" id="GO:0006417">
    <property type="term" value="P:regulation of translation"/>
    <property type="evidence" value="ECO:0007669"/>
    <property type="project" value="UniProtKB-KW"/>
</dbReference>
<feature type="compositionally biased region" description="Basic and acidic residues" evidence="6">
    <location>
        <begin position="1043"/>
        <end position="1052"/>
    </location>
</feature>
<keyword evidence="10" id="KW-1185">Reference proteome</keyword>
<evidence type="ECO:0000313" key="10">
    <source>
        <dbReference type="Proteomes" id="UP000037069"/>
    </source>
</evidence>
<keyword evidence="4" id="KW-0810">Translation regulation</keyword>
<dbReference type="SUPFAM" id="SSF48371">
    <property type="entry name" value="ARM repeat"/>
    <property type="match status" value="3"/>
</dbReference>
<feature type="compositionally biased region" description="Polar residues" evidence="6">
    <location>
        <begin position="37"/>
        <end position="46"/>
    </location>
</feature>
<evidence type="ECO:0000313" key="9">
    <source>
        <dbReference type="EMBL" id="KNC24829.1"/>
    </source>
</evidence>
<comment type="caution">
    <text evidence="9">The sequence shown here is derived from an EMBL/GenBank/DDBJ whole genome shotgun (WGS) entry which is preliminary data.</text>
</comment>
<name>A0A0L0C036_LUCCU</name>
<evidence type="ECO:0008006" key="11">
    <source>
        <dbReference type="Google" id="ProtNLM"/>
    </source>
</evidence>
<feature type="compositionally biased region" description="Polar residues" evidence="6">
    <location>
        <begin position="1"/>
        <end position="29"/>
    </location>
</feature>
<evidence type="ECO:0000259" key="7">
    <source>
        <dbReference type="PROSITE" id="PS51363"/>
    </source>
</evidence>
<keyword evidence="2" id="KW-0396">Initiation factor</keyword>
<dbReference type="GO" id="GO:0003729">
    <property type="term" value="F:mRNA binding"/>
    <property type="evidence" value="ECO:0007669"/>
    <property type="project" value="TreeGrafter"/>
</dbReference>
<dbReference type="Pfam" id="PF02847">
    <property type="entry name" value="MA3"/>
    <property type="match status" value="1"/>
</dbReference>
<feature type="region of interest" description="Disordered" evidence="6">
    <location>
        <begin position="459"/>
        <end position="485"/>
    </location>
</feature>
<keyword evidence="3" id="KW-0597">Phosphoprotein</keyword>
<sequence>MQPQSTKNLYNGTSKSVNTNTQSRTNHSYGGNNNNNRQQSYAGSTPRNRHIQTAAIFPPLHPGMVMSQFNAAAYAAQRPPNLQQCQYTAQFYPQLYYPYYVPQLPQQTHQGPQQQQGGNVGSIMATMTLPPGSFVGGPPGNQSSLTYAAVTPSNSLINVNNTSAAQNLVLGPLPQNSVQVQTPLTYGLNAVANSSAMVNTTAPGPSVSFTSTRMTFAAAALAGNTRMAAHPSVMSTTQPQVKAKLRSHALQIIHPVTNKNILQDLNNDKEISFPAGATSSETQIVEKQKIKSCKSLEMVQQKDSISDPGDNNNVHIKAMECNYKDASQQAEQIALPLITTQDVCVEIIPNLEDLTKISSDVSTKPSVEMDQQLQGKEQLLSGVSSSSLNFTEKEAASRTATKIEGLEKNLEKINQEQETNLNFRTKTIMTIEKESADSSKDIEVPENRHRDRKLDQVEEYEDNDTIETNSAQKTFDTEATDEDFEDAHTCTDTSSILEEQEALNLAYPCTDTEEIECEYVNQNFLLEPQMIKESRDIKHQTMSETLSSSANNEEFKSEFLNNYENRELNSRPRQRKQYTRKQLMQLRQSKHSCQQPEVKNFSIFAPMNLMPAFANKAPKIAQNPITSARGNHSGYVNYQQNNYIKTNARTNRNTNNNNNNNNSSVATAGVSGLQNNKSKGKDLIYLNLCLKEDVKLNESDNAWKPRVLTKDSLEANTNLPPEKEELLRRVRGILNKLTPEKFEPLVEEIIKLKIDTLDKMEGVMNLVFEKAIDEPNFSLCYAKLCHRLISEVKASDERMASTTKTNLAHFRNALLDKTQREFTHHVTKINAKEEKLKPIREKYDKCQDSNEKIELEALLNEEERKIRRRSGGTVRFIGELFKISILSGNIIHSCIEALLKDPANEDMLECLCKLLTTVGQKFEQTCLASEDKRKYSLKSVIQRMQNIALKNENSKISSRIRFMLQDVIDLRKKRWQSTRNEAPKTMEQIEKEINNPTTMNKNTENLTNSLIESKRPLKLDSTNMAKRMERSTGGSGSGSEVKQNPRDSKANDKWQVQGVKVHSLQALDSSKLVGLSHMDMNNKKMGGASLFQWKKLPSPPATSVANSFAVLSNMEANKATKLSYKEQERKRNGSQTKHIQNKTELNERKEALKSTQTRNPPKMTRAFKNLNQNKYENDMEASSTKYLSSSCPAVFKEPNNVEIKLIKSVVTDMLENALSTKEIDSETITCFLNLPADLRCPLIYYILTDYLHLANVKALSRRYLALVVNYLITHNYLTLEQFHLAYRHFADLASELIVDIPELWRYIFEFTGPLMVKNLLTVNDLWPTQLKESSSPLIKQKFLKTLILYCSREVGPAFTRHLWQKYHIKWTDFLPQMEVDNFIINNNFEFIENPLKSPANITHKDSPEIIQKRVMDHIQQLLKENCHPDFIIDYINGNIMYITRNFIQNLTPLLANYALKDGDSYSLDIGKFQNVSLPILRRYLDSQETLELECLKALHSFVENLENPPGLWDCICAELYGAEVIAQETFIDWQNSKN</sequence>
<dbReference type="SMART" id="SM00543">
    <property type="entry name" value="MIF4G"/>
    <property type="match status" value="1"/>
</dbReference>
<dbReference type="PANTHER" id="PTHR23253">
    <property type="entry name" value="EUKARYOTIC TRANSLATION INITIATION FACTOR 4 GAMMA"/>
    <property type="match status" value="1"/>
</dbReference>
<dbReference type="OrthoDB" id="514777at2759"/>
<dbReference type="GO" id="GO:0016281">
    <property type="term" value="C:eukaryotic translation initiation factor 4F complex"/>
    <property type="evidence" value="ECO:0007669"/>
    <property type="project" value="TreeGrafter"/>
</dbReference>
<feature type="region of interest" description="Disordered" evidence="6">
    <location>
        <begin position="1"/>
        <end position="46"/>
    </location>
</feature>
<evidence type="ECO:0000256" key="5">
    <source>
        <dbReference type="ARBA" id="ARBA00022917"/>
    </source>
</evidence>
<dbReference type="InterPro" id="IPR049485">
    <property type="entry name" value="eIF4G1-like_eIF4E-bd"/>
</dbReference>
<dbReference type="EMBL" id="JRES01001169">
    <property type="protein sequence ID" value="KNC24829.1"/>
    <property type="molecule type" value="Genomic_DNA"/>
</dbReference>
<dbReference type="InterPro" id="IPR003307">
    <property type="entry name" value="W2_domain"/>
</dbReference>
<dbReference type="Pfam" id="PF21140">
    <property type="entry name" value="eIF4G1-like_eIF4E-bd"/>
    <property type="match status" value="1"/>
</dbReference>
<feature type="compositionally biased region" description="Low complexity" evidence="6">
    <location>
        <begin position="649"/>
        <end position="662"/>
    </location>
</feature>
<gene>
    <name evidence="9" type="ORF">FF38_03711</name>
</gene>
<dbReference type="PANTHER" id="PTHR23253:SF78">
    <property type="entry name" value="EUKARYOTIC TRANSLATION INITIATION FACTOR 4G1, ISOFORM B-RELATED"/>
    <property type="match status" value="1"/>
</dbReference>
<evidence type="ECO:0000256" key="2">
    <source>
        <dbReference type="ARBA" id="ARBA00022540"/>
    </source>
</evidence>
<keyword evidence="5" id="KW-0648">Protein biosynthesis</keyword>
<feature type="region of interest" description="Disordered" evidence="6">
    <location>
        <begin position="1027"/>
        <end position="1053"/>
    </location>
</feature>
<dbReference type="STRING" id="7375.A0A0L0C036"/>
<comment type="similarity">
    <text evidence="1">Belongs to the eukaryotic initiation factor 4G family.</text>
</comment>
<dbReference type="PROSITE" id="PS51363">
    <property type="entry name" value="W2"/>
    <property type="match status" value="1"/>
</dbReference>
<protein>
    <recommendedName>
        <fullName evidence="11">Eukaryotic translation initiation factor 4 gamma 3</fullName>
    </recommendedName>
</protein>
<feature type="region of interest" description="Disordered" evidence="6">
    <location>
        <begin position="649"/>
        <end position="672"/>
    </location>
</feature>
<dbReference type="PROSITE" id="PS51366">
    <property type="entry name" value="MI"/>
    <property type="match status" value="1"/>
</dbReference>